<dbReference type="Proteomes" id="UP000612585">
    <property type="component" value="Unassembled WGS sequence"/>
</dbReference>
<dbReference type="EMBL" id="BOPG01000048">
    <property type="protein sequence ID" value="GIJ59644.1"/>
    <property type="molecule type" value="Genomic_DNA"/>
</dbReference>
<comment type="cofactor">
    <cofactor evidence="1 5">
        <name>pyridoxal 5'-phosphate</name>
        <dbReference type="ChEBI" id="CHEBI:597326"/>
    </cofactor>
</comment>
<dbReference type="SUPFAM" id="SSF53383">
    <property type="entry name" value="PLP-dependent transferases"/>
    <property type="match status" value="1"/>
</dbReference>
<dbReference type="AlphaFoldDB" id="A0A8J3Z8T4"/>
<dbReference type="InterPro" id="IPR015421">
    <property type="entry name" value="PyrdxlP-dep_Trfase_major"/>
</dbReference>
<dbReference type="InterPro" id="IPR020578">
    <property type="entry name" value="Aminotrans_V_PyrdxlP_BS"/>
</dbReference>
<evidence type="ECO:0000259" key="6">
    <source>
        <dbReference type="Pfam" id="PF00266"/>
    </source>
</evidence>
<protein>
    <submittedName>
        <fullName evidence="7">Class V aminotransferase</fullName>
    </submittedName>
</protein>
<proteinExistence type="inferred from homology"/>
<dbReference type="PANTHER" id="PTHR43586">
    <property type="entry name" value="CYSTEINE DESULFURASE"/>
    <property type="match status" value="1"/>
</dbReference>
<dbReference type="GO" id="GO:0031071">
    <property type="term" value="F:cysteine desulfurase activity"/>
    <property type="evidence" value="ECO:0007669"/>
    <property type="project" value="UniProtKB-EC"/>
</dbReference>
<organism evidence="7 8">
    <name type="scientific">Virgisporangium aurantiacum</name>
    <dbReference type="NCBI Taxonomy" id="175570"/>
    <lineage>
        <taxon>Bacteria</taxon>
        <taxon>Bacillati</taxon>
        <taxon>Actinomycetota</taxon>
        <taxon>Actinomycetes</taxon>
        <taxon>Micromonosporales</taxon>
        <taxon>Micromonosporaceae</taxon>
        <taxon>Virgisporangium</taxon>
    </lineage>
</organism>
<dbReference type="Gene3D" id="3.90.1150.10">
    <property type="entry name" value="Aspartate Aminotransferase, domain 1"/>
    <property type="match status" value="1"/>
</dbReference>
<evidence type="ECO:0000256" key="2">
    <source>
        <dbReference type="ARBA" id="ARBA00010447"/>
    </source>
</evidence>
<comment type="similarity">
    <text evidence="2">Belongs to the class-V pyridoxal-phosphate-dependent aminotransferase family. Csd subfamily.</text>
</comment>
<evidence type="ECO:0000256" key="5">
    <source>
        <dbReference type="RuleBase" id="RU004504"/>
    </source>
</evidence>
<dbReference type="PROSITE" id="PS51257">
    <property type="entry name" value="PROKAR_LIPOPROTEIN"/>
    <property type="match status" value="1"/>
</dbReference>
<evidence type="ECO:0000256" key="3">
    <source>
        <dbReference type="ARBA" id="ARBA00022898"/>
    </source>
</evidence>
<dbReference type="Pfam" id="PF00266">
    <property type="entry name" value="Aminotran_5"/>
    <property type="match status" value="1"/>
</dbReference>
<keyword evidence="7" id="KW-0808">Transferase</keyword>
<feature type="domain" description="Aminotransferase class V" evidence="6">
    <location>
        <begin position="106"/>
        <end position="389"/>
    </location>
</feature>
<comment type="caution">
    <text evidence="7">The sequence shown here is derived from an EMBL/GenBank/DDBJ whole genome shotgun (WGS) entry which is preliminary data.</text>
</comment>
<gene>
    <name evidence="7" type="ORF">Vau01_071600</name>
</gene>
<dbReference type="InterPro" id="IPR000192">
    <property type="entry name" value="Aminotrans_V_dom"/>
</dbReference>
<keyword evidence="8" id="KW-1185">Reference proteome</keyword>
<keyword evidence="7" id="KW-0032">Aminotransferase</keyword>
<dbReference type="PROSITE" id="PS00595">
    <property type="entry name" value="AA_TRANSFER_CLASS_5"/>
    <property type="match status" value="1"/>
</dbReference>
<dbReference type="InterPro" id="IPR015422">
    <property type="entry name" value="PyrdxlP-dep_Trfase_small"/>
</dbReference>
<dbReference type="InterPro" id="IPR015424">
    <property type="entry name" value="PyrdxlP-dep_Trfase"/>
</dbReference>
<accession>A0A8J3Z8T4</accession>
<evidence type="ECO:0000313" key="8">
    <source>
        <dbReference type="Proteomes" id="UP000612585"/>
    </source>
</evidence>
<comment type="catalytic activity">
    <reaction evidence="4">
        <text>(sulfur carrier)-H + L-cysteine = (sulfur carrier)-SH + L-alanine</text>
        <dbReference type="Rhea" id="RHEA:43892"/>
        <dbReference type="Rhea" id="RHEA-COMP:14737"/>
        <dbReference type="Rhea" id="RHEA-COMP:14739"/>
        <dbReference type="ChEBI" id="CHEBI:29917"/>
        <dbReference type="ChEBI" id="CHEBI:35235"/>
        <dbReference type="ChEBI" id="CHEBI:57972"/>
        <dbReference type="ChEBI" id="CHEBI:64428"/>
        <dbReference type="EC" id="2.8.1.7"/>
    </reaction>
</comment>
<reference evidence="7" key="1">
    <citation type="submission" date="2021-01" db="EMBL/GenBank/DDBJ databases">
        <title>Whole genome shotgun sequence of Virgisporangium aurantiacum NBRC 16421.</title>
        <authorList>
            <person name="Komaki H."/>
            <person name="Tamura T."/>
        </authorList>
    </citation>
    <scope>NUCLEOTIDE SEQUENCE</scope>
    <source>
        <strain evidence="7">NBRC 16421</strain>
    </source>
</reference>
<dbReference type="RefSeq" id="WP_204002449.1">
    <property type="nucleotide sequence ID" value="NZ_BOPG01000048.1"/>
</dbReference>
<evidence type="ECO:0000256" key="1">
    <source>
        <dbReference type="ARBA" id="ARBA00001933"/>
    </source>
</evidence>
<name>A0A8J3Z8T4_9ACTN</name>
<dbReference type="GO" id="GO:0008483">
    <property type="term" value="F:transaminase activity"/>
    <property type="evidence" value="ECO:0007669"/>
    <property type="project" value="UniProtKB-KW"/>
</dbReference>
<dbReference type="PANTHER" id="PTHR43586:SF8">
    <property type="entry name" value="CYSTEINE DESULFURASE 1, CHLOROPLASTIC"/>
    <property type="match status" value="1"/>
</dbReference>
<keyword evidence="3" id="KW-0663">Pyridoxal phosphate</keyword>
<evidence type="ECO:0000313" key="7">
    <source>
        <dbReference type="EMBL" id="GIJ59644.1"/>
    </source>
</evidence>
<dbReference type="Gene3D" id="3.40.640.10">
    <property type="entry name" value="Type I PLP-dependent aspartate aminotransferase-like (Major domain)"/>
    <property type="match status" value="1"/>
</dbReference>
<sequence>MVTRRGLIATSALIATTTACTVDKENRPGANALKDLDPSSWASVKAQFPLSGADANFAAFVFASHPASVREAITEFAAKLDRDPVGFLASDESRLEAEVAEAAHTYLGGDEGGTAFTDSTTAGLGLLYSGLKLAPGDEILTTEHDFYATHETLRLLAVRTGCTVRRVRLYRDPATATEDEILSALGAALSPQVAVVALTWVHSGTGVRLPVAAMSDLIRSRTRALVCVDAVHGFGARRERPGDLKVDFFVSGGHKWLFGPRGTGVLWGTKAGWDRYTPVVPSFSRAAIGSWITGRPQPVPPGDLATPGGYHTFEYRWALTAAFDLHRRIGADRIADRTEQLATRLKDGIKDLGHVTLVTPRSPALSAGVVCCTVRGKTADAAVRELRDRHRVVASVTPYPTALVRFGTSIATDEADVDRALTALKAFA</sequence>
<evidence type="ECO:0000256" key="4">
    <source>
        <dbReference type="ARBA" id="ARBA00050776"/>
    </source>
</evidence>